<sequence length="239" mass="26311">MLLRNAAHMELFDQLRYFTVLDGLAVIYLLSAWGILGYVIENPPKKRISTSVLVADYRREWMVHMITRKPRIFDATVLATLREGTSFLASACLIAIGGGLAAISNAERLSGVARDLALDAPAIIWEVKILLALFFITNAFLKFIWSNRLFGYCGVVMASVSNDEADPQALPRARKAGELNITAARAFNAGIRGIYFALGALSWLLGPEGLLLGGTLVIFIMLRREFASTSREILLSDET</sequence>
<evidence type="ECO:0000313" key="2">
    <source>
        <dbReference type="EMBL" id="SFJ89578.1"/>
    </source>
</evidence>
<keyword evidence="1" id="KW-0472">Membrane</keyword>
<dbReference type="Pfam" id="PF04654">
    <property type="entry name" value="DUF599"/>
    <property type="match status" value="1"/>
</dbReference>
<dbReference type="Proteomes" id="UP000183299">
    <property type="component" value="Unassembled WGS sequence"/>
</dbReference>
<accession>A0A1I3V2B5</accession>
<name>A0A1I3V2B5_9RHOB</name>
<keyword evidence="1" id="KW-0812">Transmembrane</keyword>
<keyword evidence="3" id="KW-1185">Reference proteome</keyword>
<organism evidence="2 3">
    <name type="scientific">Celeribacter halophilus</name>
    <dbReference type="NCBI Taxonomy" id="576117"/>
    <lineage>
        <taxon>Bacteria</taxon>
        <taxon>Pseudomonadati</taxon>
        <taxon>Pseudomonadota</taxon>
        <taxon>Alphaproteobacteria</taxon>
        <taxon>Rhodobacterales</taxon>
        <taxon>Roseobacteraceae</taxon>
        <taxon>Celeribacter</taxon>
    </lineage>
</organism>
<evidence type="ECO:0000313" key="3">
    <source>
        <dbReference type="Proteomes" id="UP000183299"/>
    </source>
</evidence>
<feature type="transmembrane region" description="Helical" evidence="1">
    <location>
        <begin position="87"/>
        <end position="106"/>
    </location>
</feature>
<dbReference type="InterPro" id="IPR006747">
    <property type="entry name" value="DUF599"/>
</dbReference>
<dbReference type="STRING" id="576117.SAMN04488138_11385"/>
<protein>
    <submittedName>
        <fullName evidence="2">Uncharacterized membrane protein</fullName>
    </submittedName>
</protein>
<dbReference type="AlphaFoldDB" id="A0A1I3V2B5"/>
<feature type="transmembrane region" description="Helical" evidence="1">
    <location>
        <begin position="20"/>
        <end position="40"/>
    </location>
</feature>
<feature type="transmembrane region" description="Helical" evidence="1">
    <location>
        <begin position="127"/>
        <end position="145"/>
    </location>
</feature>
<keyword evidence="1" id="KW-1133">Transmembrane helix</keyword>
<dbReference type="EMBL" id="FORY01000013">
    <property type="protein sequence ID" value="SFJ89578.1"/>
    <property type="molecule type" value="Genomic_DNA"/>
</dbReference>
<feature type="transmembrane region" description="Helical" evidence="1">
    <location>
        <begin position="194"/>
        <end position="222"/>
    </location>
</feature>
<evidence type="ECO:0000256" key="1">
    <source>
        <dbReference type="SAM" id="Phobius"/>
    </source>
</evidence>
<proteinExistence type="predicted"/>
<gene>
    <name evidence="2" type="ORF">SAMN04488138_11385</name>
</gene>
<reference evidence="2 3" key="1">
    <citation type="submission" date="2016-10" db="EMBL/GenBank/DDBJ databases">
        <authorList>
            <person name="de Groot N.N."/>
        </authorList>
    </citation>
    <scope>NUCLEOTIDE SEQUENCE [LARGE SCALE GENOMIC DNA]</scope>
    <source>
        <strain evidence="2 3">CGMCC 1.8891</strain>
    </source>
</reference>